<evidence type="ECO:0000259" key="10">
    <source>
        <dbReference type="PROSITE" id="PS50968"/>
    </source>
</evidence>
<dbReference type="AlphaFoldDB" id="H6Q4D2"/>
<dbReference type="PROSITE" id="PS00188">
    <property type="entry name" value="BIOTIN"/>
    <property type="match status" value="1"/>
</dbReference>
<dbReference type="CDD" id="cd06850">
    <property type="entry name" value="biotinyl_domain"/>
    <property type="match status" value="1"/>
</dbReference>
<dbReference type="GO" id="GO:0003989">
    <property type="term" value="F:acetyl-CoA carboxylase activity"/>
    <property type="evidence" value="ECO:0007669"/>
    <property type="project" value="InterPro"/>
</dbReference>
<dbReference type="FunFam" id="2.40.50.100:FF:000003">
    <property type="entry name" value="Acetyl-CoA carboxylase biotin carboxyl carrier protein"/>
    <property type="match status" value="1"/>
</dbReference>
<dbReference type="PANTHER" id="PTHR45266">
    <property type="entry name" value="OXALOACETATE DECARBOXYLASE ALPHA CHAIN"/>
    <property type="match status" value="1"/>
</dbReference>
<evidence type="ECO:0000256" key="8">
    <source>
        <dbReference type="ARBA" id="ARBA00023267"/>
    </source>
</evidence>
<evidence type="ECO:0000256" key="1">
    <source>
        <dbReference type="ARBA" id="ARBA00003761"/>
    </source>
</evidence>
<keyword evidence="6 9" id="KW-0443">Lipid metabolism</keyword>
<dbReference type="EMBL" id="CP003315">
    <property type="protein sequence ID" value="AFA40992.1"/>
    <property type="molecule type" value="Genomic_DNA"/>
</dbReference>
<keyword evidence="12" id="KW-1185">Reference proteome</keyword>
<dbReference type="NCBIfam" id="TIGR00531">
    <property type="entry name" value="BCCP"/>
    <property type="match status" value="1"/>
</dbReference>
<evidence type="ECO:0000256" key="2">
    <source>
        <dbReference type="ARBA" id="ARBA00005194"/>
    </source>
</evidence>
<comment type="pathway">
    <text evidence="2 9">Lipid metabolism; fatty acid biosynthesis.</text>
</comment>
<dbReference type="GO" id="GO:0009317">
    <property type="term" value="C:acetyl-CoA carboxylase complex"/>
    <property type="evidence" value="ECO:0007669"/>
    <property type="project" value="InterPro"/>
</dbReference>
<dbReference type="PRINTS" id="PR01071">
    <property type="entry name" value="ACOABIOTINCC"/>
</dbReference>
<dbReference type="STRING" id="1142511.WIGMOR_0139"/>
<keyword evidence="4 9" id="KW-0444">Lipid biosynthesis</keyword>
<dbReference type="InterPro" id="IPR001882">
    <property type="entry name" value="Biotin_BS"/>
</dbReference>
<evidence type="ECO:0000313" key="12">
    <source>
        <dbReference type="Proteomes" id="UP000009061"/>
    </source>
</evidence>
<name>H6Q4D2_WIGGL</name>
<dbReference type="SUPFAM" id="SSF51230">
    <property type="entry name" value="Single hybrid motif"/>
    <property type="match status" value="1"/>
</dbReference>
<dbReference type="Proteomes" id="UP000009061">
    <property type="component" value="Chromosome"/>
</dbReference>
<dbReference type="PROSITE" id="PS50968">
    <property type="entry name" value="BIOTINYL_LIPOYL"/>
    <property type="match status" value="1"/>
</dbReference>
<dbReference type="KEGG" id="wgl:WIGMOR_0139"/>
<evidence type="ECO:0000313" key="11">
    <source>
        <dbReference type="EMBL" id="AFA40992.1"/>
    </source>
</evidence>
<dbReference type="eggNOG" id="COG0511">
    <property type="taxonomic scope" value="Bacteria"/>
</dbReference>
<keyword evidence="5 9" id="KW-0276">Fatty acid metabolism</keyword>
<evidence type="ECO:0000256" key="5">
    <source>
        <dbReference type="ARBA" id="ARBA00022832"/>
    </source>
</evidence>
<sequence>MDIRKIKKLIALIEKTNISEIKLREGDTSLKICRSEIFDNNFSIKNNYFKQNQNQEKSFYNKKNTYIQQSKKQNVHVIRSPMVGVFYRAPSPTESPFVEIGQNIKVGDTICIIEAMKMMNQIQSDCNGTVISIFLEDGQSVEFDEPLITIETNK</sequence>
<protein>
    <recommendedName>
        <fullName evidence="3 9">Biotin carboxyl carrier protein of acetyl-CoA carboxylase</fullName>
    </recommendedName>
</protein>
<dbReference type="InterPro" id="IPR011053">
    <property type="entry name" value="Single_hybrid_motif"/>
</dbReference>
<dbReference type="InterPro" id="IPR050709">
    <property type="entry name" value="Biotin_Carboxyl_Carrier/Decarb"/>
</dbReference>
<dbReference type="InterPro" id="IPR001249">
    <property type="entry name" value="AcCoA_biotinCC"/>
</dbReference>
<evidence type="ECO:0000256" key="7">
    <source>
        <dbReference type="ARBA" id="ARBA00023160"/>
    </source>
</evidence>
<dbReference type="GO" id="GO:0006633">
    <property type="term" value="P:fatty acid biosynthetic process"/>
    <property type="evidence" value="ECO:0007669"/>
    <property type="project" value="UniProtKB-UniPathway"/>
</dbReference>
<dbReference type="RefSeq" id="WP_014353931.1">
    <property type="nucleotide sequence ID" value="NC_016893.1"/>
</dbReference>
<dbReference type="PANTHER" id="PTHR45266:SF3">
    <property type="entry name" value="OXALOACETATE DECARBOXYLASE ALPHA CHAIN"/>
    <property type="match status" value="1"/>
</dbReference>
<dbReference type="Gene3D" id="2.40.50.100">
    <property type="match status" value="1"/>
</dbReference>
<accession>H6Q4D2</accession>
<gene>
    <name evidence="11" type="primary">accB</name>
    <name evidence="11" type="synonym">fabE</name>
    <name evidence="11" type="ORF">WIGMOR_0139</name>
</gene>
<organism evidence="11 12">
    <name type="scientific">Wigglesworthia glossinidia endosymbiont of Glossina morsitans morsitans</name>
    <name type="common">Yale colony</name>
    <dbReference type="NCBI Taxonomy" id="1142511"/>
    <lineage>
        <taxon>Bacteria</taxon>
        <taxon>Pseudomonadati</taxon>
        <taxon>Pseudomonadota</taxon>
        <taxon>Gammaproteobacteria</taxon>
        <taxon>Enterobacterales</taxon>
        <taxon>Erwiniaceae</taxon>
        <taxon>Wigglesworthia</taxon>
    </lineage>
</organism>
<keyword evidence="7 9" id="KW-0275">Fatty acid biosynthesis</keyword>
<dbReference type="HOGENOM" id="CLU_016733_3_1_6"/>
<comment type="function">
    <text evidence="1 9">This protein is a component of the acetyl coenzyme A carboxylase complex; first, biotin carboxylase catalyzes the carboxylation of the carrier protein and then the transcarboxylase transfers the carboxyl group to form malonyl-CoA.</text>
</comment>
<dbReference type="OrthoDB" id="9811735at2"/>
<dbReference type="Pfam" id="PF00364">
    <property type="entry name" value="Biotin_lipoyl"/>
    <property type="match status" value="1"/>
</dbReference>
<dbReference type="InterPro" id="IPR000089">
    <property type="entry name" value="Biotin_lipoyl"/>
</dbReference>
<dbReference type="UniPathway" id="UPA00094"/>
<evidence type="ECO:0000256" key="4">
    <source>
        <dbReference type="ARBA" id="ARBA00022516"/>
    </source>
</evidence>
<feature type="domain" description="Lipoyl-binding" evidence="10">
    <location>
        <begin position="75"/>
        <end position="151"/>
    </location>
</feature>
<evidence type="ECO:0000256" key="6">
    <source>
        <dbReference type="ARBA" id="ARBA00023098"/>
    </source>
</evidence>
<evidence type="ECO:0000256" key="3">
    <source>
        <dbReference type="ARBA" id="ARBA00017562"/>
    </source>
</evidence>
<reference evidence="11 12" key="1">
    <citation type="journal article" date="2012" name="MBio">
        <title>Insight into the transmission biology and species-specific functional capabilities of tsetse (Diptera: glossinidae) obligate symbiont wigglesworthia.</title>
        <authorList>
            <person name="Rio R.V."/>
            <person name="Symula R.E."/>
            <person name="Wang J."/>
            <person name="Lohs C."/>
            <person name="Wu Y.N."/>
            <person name="Snyder A.K."/>
            <person name="Bjornson R.D."/>
            <person name="Oshima K."/>
            <person name="Biehl B.S."/>
            <person name="Perna N.T."/>
            <person name="Hattori M."/>
            <person name="Aksoy S."/>
        </authorList>
    </citation>
    <scope>NUCLEOTIDE SEQUENCE [LARGE SCALE GENOMIC DNA]</scope>
    <source>
        <strain evidence="11">WGM</strain>
    </source>
</reference>
<proteinExistence type="predicted"/>
<evidence type="ECO:0000256" key="9">
    <source>
        <dbReference type="RuleBase" id="RU364072"/>
    </source>
</evidence>
<keyword evidence="8 9" id="KW-0092">Biotin</keyword>